<feature type="transmembrane region" description="Helical" evidence="7">
    <location>
        <begin position="241"/>
        <end position="261"/>
    </location>
</feature>
<evidence type="ECO:0000256" key="1">
    <source>
        <dbReference type="ARBA" id="ARBA00004651"/>
    </source>
</evidence>
<reference evidence="8" key="4">
    <citation type="submission" date="2025-09" db="UniProtKB">
        <authorList>
            <consortium name="Ensembl"/>
        </authorList>
    </citation>
    <scope>IDENTIFICATION</scope>
</reference>
<evidence type="ECO:0000256" key="4">
    <source>
        <dbReference type="ARBA" id="ARBA00022692"/>
    </source>
</evidence>
<organism evidence="8 9">
    <name type="scientific">Astatotilapia calliptera</name>
    <name type="common">Eastern happy</name>
    <name type="synonym">Chromis callipterus</name>
    <dbReference type="NCBI Taxonomy" id="8154"/>
    <lineage>
        <taxon>Eukaryota</taxon>
        <taxon>Metazoa</taxon>
        <taxon>Chordata</taxon>
        <taxon>Craniata</taxon>
        <taxon>Vertebrata</taxon>
        <taxon>Euteleostomi</taxon>
        <taxon>Actinopterygii</taxon>
        <taxon>Neopterygii</taxon>
        <taxon>Teleostei</taxon>
        <taxon>Neoteleostei</taxon>
        <taxon>Acanthomorphata</taxon>
        <taxon>Ovalentaria</taxon>
        <taxon>Cichlomorphae</taxon>
        <taxon>Cichliformes</taxon>
        <taxon>Cichlidae</taxon>
        <taxon>African cichlids</taxon>
        <taxon>Pseudocrenilabrinae</taxon>
        <taxon>Haplochromini</taxon>
        <taxon>Astatotilapia</taxon>
    </lineage>
</organism>
<keyword evidence="3" id="KW-1003">Cell membrane</keyword>
<reference evidence="8 9" key="1">
    <citation type="submission" date="2018-05" db="EMBL/GenBank/DDBJ databases">
        <authorList>
            <person name="Datahose"/>
        </authorList>
    </citation>
    <scope>NUCLEOTIDE SEQUENCE</scope>
</reference>
<dbReference type="Pfam" id="PF09815">
    <property type="entry name" value="XK-related"/>
    <property type="match status" value="1"/>
</dbReference>
<dbReference type="InterPro" id="IPR018629">
    <property type="entry name" value="XK-rel"/>
</dbReference>
<dbReference type="PANTHER" id="PTHR16024">
    <property type="entry name" value="XK-RELATED PROTEIN"/>
    <property type="match status" value="1"/>
</dbReference>
<protein>
    <recommendedName>
        <fullName evidence="7">XK-related protein</fullName>
    </recommendedName>
</protein>
<name>A0A3P8R7Z5_ASTCA</name>
<feature type="transmembrane region" description="Helical" evidence="7">
    <location>
        <begin position="302"/>
        <end position="320"/>
    </location>
</feature>
<comment type="subcellular location">
    <subcellularLocation>
        <location evidence="1">Cell membrane</location>
        <topology evidence="1">Multi-pass membrane protein</topology>
    </subcellularLocation>
    <subcellularLocation>
        <location evidence="7">Membrane</location>
        <topology evidence="7">Multi-pass membrane protein</topology>
    </subcellularLocation>
</comment>
<dbReference type="Ensembl" id="ENSACLT00000038043.2">
    <property type="protein sequence ID" value="ENSACLP00000037162.2"/>
    <property type="gene ID" value="ENSACLG00000025146.2"/>
</dbReference>
<keyword evidence="9" id="KW-1185">Reference proteome</keyword>
<dbReference type="GeneID" id="113029689"/>
<evidence type="ECO:0000256" key="3">
    <source>
        <dbReference type="ARBA" id="ARBA00022475"/>
    </source>
</evidence>
<reference evidence="9" key="2">
    <citation type="submission" date="2023-03" db="EMBL/GenBank/DDBJ databases">
        <authorList>
            <consortium name="Wellcome Sanger Institute Data Sharing"/>
        </authorList>
    </citation>
    <scope>NUCLEOTIDE SEQUENCE [LARGE SCALE GENOMIC DNA]</scope>
</reference>
<evidence type="ECO:0000256" key="6">
    <source>
        <dbReference type="ARBA" id="ARBA00023136"/>
    </source>
</evidence>
<evidence type="ECO:0000313" key="8">
    <source>
        <dbReference type="Ensembl" id="ENSACLP00000037162.2"/>
    </source>
</evidence>
<evidence type="ECO:0000256" key="7">
    <source>
        <dbReference type="RuleBase" id="RU910716"/>
    </source>
</evidence>
<evidence type="ECO:0000256" key="5">
    <source>
        <dbReference type="ARBA" id="ARBA00022989"/>
    </source>
</evidence>
<dbReference type="InterPro" id="IPR050895">
    <property type="entry name" value="XK-related_scramblase"/>
</dbReference>
<comment type="similarity">
    <text evidence="2 7">Belongs to the XK family.</text>
</comment>
<keyword evidence="6 7" id="KW-0472">Membrane</keyword>
<evidence type="ECO:0000256" key="2">
    <source>
        <dbReference type="ARBA" id="ARBA00008789"/>
    </source>
</evidence>
<feature type="transmembrane region" description="Helical" evidence="7">
    <location>
        <begin position="329"/>
        <end position="353"/>
    </location>
</feature>
<dbReference type="AlphaFoldDB" id="A0A3P8R7Z5"/>
<keyword evidence="5 7" id="KW-1133">Transmembrane helix</keyword>
<evidence type="ECO:0000313" key="9">
    <source>
        <dbReference type="Proteomes" id="UP000265100"/>
    </source>
</evidence>
<gene>
    <name evidence="8" type="primary">XKR9</name>
</gene>
<sequence>MLQPDIRYTKVRWLLTIAGVFLYVGDIWTDIVLAVKYFQEEQYVWTGFTVMFILIGLLVTQIFSYAWYWDDLNDPLLNPEGKKEISDMSKPGLVVLHAFGFGIFTRYYHLLKEGFQVVWTKSNGDGVDKLREVHKKLFCVATDLSMLKLFETFLESAPQLLLQLYILLGHNEVSVMQCLSVAFSFCNIAWSLVDYRRCLRRSLPYIREMPSGLPTAIYLLYKICTITSLILSYSLLLILSIYTTVALTVLWLLATIWTHLLETKFCSSRSLEFLYRAVAGVILTFTFFNVKGQDTKVAMTTYYIFCTVINIMSPSLMALLKPELQTSTLLLTISGLICGCSVLGLVCLILYYIQLHPRRVQREEDEVDDPGKETKSLARIKNFLKP</sequence>
<dbReference type="Proteomes" id="UP000265100">
    <property type="component" value="Chromosome 9"/>
</dbReference>
<dbReference type="GO" id="GO:0005886">
    <property type="term" value="C:plasma membrane"/>
    <property type="evidence" value="ECO:0007669"/>
    <property type="project" value="UniProtKB-SubCell"/>
</dbReference>
<dbReference type="RefSeq" id="XP_026036447.1">
    <property type="nucleotide sequence ID" value="XM_026180662.1"/>
</dbReference>
<proteinExistence type="inferred from homology"/>
<feature type="transmembrane region" description="Helical" evidence="7">
    <location>
        <begin position="12"/>
        <end position="33"/>
    </location>
</feature>
<reference evidence="8" key="3">
    <citation type="submission" date="2025-08" db="UniProtKB">
        <authorList>
            <consortium name="Ensembl"/>
        </authorList>
    </citation>
    <scope>IDENTIFICATION</scope>
</reference>
<accession>A0A3P8R7Z5</accession>
<dbReference type="PANTHER" id="PTHR16024:SF13">
    <property type="entry name" value="XK-RELATED PROTEIN 9"/>
    <property type="match status" value="1"/>
</dbReference>
<feature type="transmembrane region" description="Helical" evidence="7">
    <location>
        <begin position="45"/>
        <end position="68"/>
    </location>
</feature>
<keyword evidence="4 7" id="KW-0812">Transmembrane</keyword>
<dbReference type="GeneTree" id="ENSGT01140000282565"/>
<feature type="transmembrane region" description="Helical" evidence="7">
    <location>
        <begin position="273"/>
        <end position="290"/>
    </location>
</feature>